<proteinExistence type="predicted"/>
<dbReference type="FunFam" id="2.40.10.10:FF:000068">
    <property type="entry name" value="transmembrane protease serine 2"/>
    <property type="match status" value="1"/>
</dbReference>
<sequence>MNEACLDSLSGGLRVVPSICCCPTGCDAKAQVSEGVTWCVEMRAHRWVAANPSATLPSDSIAAVSARSNGGQLLPTTNMRIINGEDARPNQFPHQVSLRVGNSHFCGGSIISSEWIVSAAHCVLIGQPFEVVAGTNSLSSGGSRHQVVEGYYDSNWDSNIIVYDYAVVRVSPPFTFSDAVQPISLGSGDPNANSRNYKKVSSLTFDSGFSVIIGLTTNSAQSMVTSISLEM</sequence>
<dbReference type="InterPro" id="IPR009003">
    <property type="entry name" value="Peptidase_S1_PA"/>
</dbReference>
<gene>
    <name evidence="2" type="ORF">CTOB1V02_LOCUS10512</name>
</gene>
<dbReference type="OrthoDB" id="60866at2759"/>
<dbReference type="GO" id="GO:0004252">
    <property type="term" value="F:serine-type endopeptidase activity"/>
    <property type="evidence" value="ECO:0007669"/>
    <property type="project" value="InterPro"/>
</dbReference>
<name>A0A7R8ZV11_9CRUS</name>
<dbReference type="Gene3D" id="2.40.10.10">
    <property type="entry name" value="Trypsin-like serine proteases"/>
    <property type="match status" value="1"/>
</dbReference>
<dbReference type="InterPro" id="IPR018114">
    <property type="entry name" value="TRYPSIN_HIS"/>
</dbReference>
<dbReference type="PROSITE" id="PS00134">
    <property type="entry name" value="TRYPSIN_HIS"/>
    <property type="match status" value="1"/>
</dbReference>
<dbReference type="InterPro" id="IPR043504">
    <property type="entry name" value="Peptidase_S1_PA_chymotrypsin"/>
</dbReference>
<dbReference type="InterPro" id="IPR001254">
    <property type="entry name" value="Trypsin_dom"/>
</dbReference>
<dbReference type="PANTHER" id="PTHR24252">
    <property type="entry name" value="ACROSIN-RELATED"/>
    <property type="match status" value="1"/>
</dbReference>
<dbReference type="Pfam" id="PF00089">
    <property type="entry name" value="Trypsin"/>
    <property type="match status" value="1"/>
</dbReference>
<protein>
    <submittedName>
        <fullName evidence="2">Uncharacterized protein</fullName>
    </submittedName>
</protein>
<evidence type="ECO:0000256" key="1">
    <source>
        <dbReference type="ARBA" id="ARBA00023157"/>
    </source>
</evidence>
<evidence type="ECO:0000313" key="2">
    <source>
        <dbReference type="EMBL" id="CAD7232681.1"/>
    </source>
</evidence>
<dbReference type="SMART" id="SM00020">
    <property type="entry name" value="Tryp_SPc"/>
    <property type="match status" value="1"/>
</dbReference>
<dbReference type="PANTHER" id="PTHR24252:SF7">
    <property type="entry name" value="HYALIN"/>
    <property type="match status" value="1"/>
</dbReference>
<dbReference type="AlphaFoldDB" id="A0A7R8ZV11"/>
<dbReference type="PROSITE" id="PS50240">
    <property type="entry name" value="TRYPSIN_DOM"/>
    <property type="match status" value="1"/>
</dbReference>
<dbReference type="SUPFAM" id="SSF50494">
    <property type="entry name" value="Trypsin-like serine proteases"/>
    <property type="match status" value="1"/>
</dbReference>
<dbReference type="GO" id="GO:0006508">
    <property type="term" value="P:proteolysis"/>
    <property type="evidence" value="ECO:0007669"/>
    <property type="project" value="InterPro"/>
</dbReference>
<dbReference type="EMBL" id="OB664988">
    <property type="protein sequence ID" value="CAD7232681.1"/>
    <property type="molecule type" value="Genomic_DNA"/>
</dbReference>
<organism evidence="2">
    <name type="scientific">Cyprideis torosa</name>
    <dbReference type="NCBI Taxonomy" id="163714"/>
    <lineage>
        <taxon>Eukaryota</taxon>
        <taxon>Metazoa</taxon>
        <taxon>Ecdysozoa</taxon>
        <taxon>Arthropoda</taxon>
        <taxon>Crustacea</taxon>
        <taxon>Oligostraca</taxon>
        <taxon>Ostracoda</taxon>
        <taxon>Podocopa</taxon>
        <taxon>Podocopida</taxon>
        <taxon>Cytherocopina</taxon>
        <taxon>Cytheroidea</taxon>
        <taxon>Cytherideidae</taxon>
        <taxon>Cyprideis</taxon>
    </lineage>
</organism>
<accession>A0A7R8ZV11</accession>
<keyword evidence="1" id="KW-1015">Disulfide bond</keyword>
<reference evidence="2" key="1">
    <citation type="submission" date="2020-11" db="EMBL/GenBank/DDBJ databases">
        <authorList>
            <person name="Tran Van P."/>
        </authorList>
    </citation>
    <scope>NUCLEOTIDE SEQUENCE</scope>
</reference>